<dbReference type="EMBL" id="ML995476">
    <property type="protein sequence ID" value="KAF2146299.1"/>
    <property type="molecule type" value="Genomic_DNA"/>
</dbReference>
<feature type="region of interest" description="Disordered" evidence="1">
    <location>
        <begin position="35"/>
        <end position="61"/>
    </location>
</feature>
<evidence type="ECO:0000313" key="2">
    <source>
        <dbReference type="EMBL" id="KAF2146299.1"/>
    </source>
</evidence>
<keyword evidence="3" id="KW-1185">Reference proteome</keyword>
<evidence type="ECO:0000256" key="1">
    <source>
        <dbReference type="SAM" id="MobiDB-lite"/>
    </source>
</evidence>
<dbReference type="GeneID" id="54292486"/>
<dbReference type="RefSeq" id="XP_033402008.1">
    <property type="nucleotide sequence ID" value="XM_033534994.1"/>
</dbReference>
<reference evidence="2" key="1">
    <citation type="journal article" date="2020" name="Stud. Mycol.">
        <title>101 Dothideomycetes genomes: a test case for predicting lifestyles and emergence of pathogens.</title>
        <authorList>
            <person name="Haridas S."/>
            <person name="Albert R."/>
            <person name="Binder M."/>
            <person name="Bloem J."/>
            <person name="Labutti K."/>
            <person name="Salamov A."/>
            <person name="Andreopoulos B."/>
            <person name="Baker S."/>
            <person name="Barry K."/>
            <person name="Bills G."/>
            <person name="Bluhm B."/>
            <person name="Cannon C."/>
            <person name="Castanera R."/>
            <person name="Culley D."/>
            <person name="Daum C."/>
            <person name="Ezra D."/>
            <person name="Gonzalez J."/>
            <person name="Henrissat B."/>
            <person name="Kuo A."/>
            <person name="Liang C."/>
            <person name="Lipzen A."/>
            <person name="Lutzoni F."/>
            <person name="Magnuson J."/>
            <person name="Mondo S."/>
            <person name="Nolan M."/>
            <person name="Ohm R."/>
            <person name="Pangilinan J."/>
            <person name="Park H.-J."/>
            <person name="Ramirez L."/>
            <person name="Alfaro M."/>
            <person name="Sun H."/>
            <person name="Tritt A."/>
            <person name="Yoshinaga Y."/>
            <person name="Zwiers L.-H."/>
            <person name="Turgeon B."/>
            <person name="Goodwin S."/>
            <person name="Spatafora J."/>
            <person name="Crous P."/>
            <person name="Grigoriev I."/>
        </authorList>
    </citation>
    <scope>NUCLEOTIDE SEQUENCE</scope>
    <source>
        <strain evidence="2">CBS 121167</strain>
    </source>
</reference>
<name>A0A6A6BQA9_9PEZI</name>
<evidence type="ECO:0000313" key="3">
    <source>
        <dbReference type="Proteomes" id="UP000799438"/>
    </source>
</evidence>
<feature type="compositionally biased region" description="Basic residues" evidence="1">
    <location>
        <begin position="161"/>
        <end position="172"/>
    </location>
</feature>
<organism evidence="2 3">
    <name type="scientific">Aplosporella prunicola CBS 121167</name>
    <dbReference type="NCBI Taxonomy" id="1176127"/>
    <lineage>
        <taxon>Eukaryota</taxon>
        <taxon>Fungi</taxon>
        <taxon>Dikarya</taxon>
        <taxon>Ascomycota</taxon>
        <taxon>Pezizomycotina</taxon>
        <taxon>Dothideomycetes</taxon>
        <taxon>Dothideomycetes incertae sedis</taxon>
        <taxon>Botryosphaeriales</taxon>
        <taxon>Aplosporellaceae</taxon>
        <taxon>Aplosporella</taxon>
    </lineage>
</organism>
<dbReference type="AlphaFoldDB" id="A0A6A6BQA9"/>
<dbReference type="Proteomes" id="UP000799438">
    <property type="component" value="Unassembled WGS sequence"/>
</dbReference>
<proteinExistence type="predicted"/>
<feature type="region of interest" description="Disordered" evidence="1">
    <location>
        <begin position="76"/>
        <end position="185"/>
    </location>
</feature>
<accession>A0A6A6BQA9</accession>
<feature type="compositionally biased region" description="Basic and acidic residues" evidence="1">
    <location>
        <begin position="50"/>
        <end position="60"/>
    </location>
</feature>
<sequence length="185" mass="21235">MSRRDYGSSAGMTKVHAGDEMRAWFGRMRIAVNNQARRERTQNQRVSQNYRKEKTEDRRTGMMRVVEAAAVAGPYSSRMQQRVTAKMSAQHKPSERRPAPRRGLSSPLAPNNQRRKHVRAPVKVLKPVDHGRFALGRAPERPVRAAEELRATSHQRPSPPFRRRRSSCRRATGHYTLGFRARGQK</sequence>
<gene>
    <name evidence="2" type="ORF">K452DRAFT_108765</name>
</gene>
<feature type="compositionally biased region" description="Basic and acidic residues" evidence="1">
    <location>
        <begin position="126"/>
        <end position="151"/>
    </location>
</feature>
<protein>
    <submittedName>
        <fullName evidence="2">Uncharacterized protein</fullName>
    </submittedName>
</protein>